<gene>
    <name evidence="11" type="ORF">GCM10007423_53670</name>
</gene>
<dbReference type="PANTHER" id="PTHR32309:SF13">
    <property type="entry name" value="FERRIC ENTEROBACTIN TRANSPORT PROTEIN FEPE"/>
    <property type="match status" value="1"/>
</dbReference>
<keyword evidence="2" id="KW-1003">Cell membrane</keyword>
<evidence type="ECO:0000256" key="1">
    <source>
        <dbReference type="ARBA" id="ARBA00004651"/>
    </source>
</evidence>
<evidence type="ECO:0000256" key="6">
    <source>
        <dbReference type="ARBA" id="ARBA00022989"/>
    </source>
</evidence>
<dbReference type="Proteomes" id="UP000600214">
    <property type="component" value="Unassembled WGS sequence"/>
</dbReference>
<dbReference type="CDD" id="cd05387">
    <property type="entry name" value="BY-kinase"/>
    <property type="match status" value="1"/>
</dbReference>
<dbReference type="GO" id="GO:0016301">
    <property type="term" value="F:kinase activity"/>
    <property type="evidence" value="ECO:0007669"/>
    <property type="project" value="UniProtKB-KW"/>
</dbReference>
<evidence type="ECO:0000313" key="12">
    <source>
        <dbReference type="Proteomes" id="UP000600214"/>
    </source>
</evidence>
<dbReference type="PANTHER" id="PTHR32309">
    <property type="entry name" value="TYROSINE-PROTEIN KINASE"/>
    <property type="match status" value="1"/>
</dbReference>
<keyword evidence="4" id="KW-0547">Nucleotide-binding</keyword>
<keyword evidence="11" id="KW-0418">Kinase</keyword>
<keyword evidence="7 8" id="KW-0472">Membrane</keyword>
<evidence type="ECO:0000256" key="5">
    <source>
        <dbReference type="ARBA" id="ARBA00022840"/>
    </source>
</evidence>
<dbReference type="InterPro" id="IPR027417">
    <property type="entry name" value="P-loop_NTPase"/>
</dbReference>
<feature type="domain" description="Polysaccharide chain length determinant N-terminal" evidence="9">
    <location>
        <begin position="22"/>
        <end position="110"/>
    </location>
</feature>
<evidence type="ECO:0000259" key="10">
    <source>
        <dbReference type="Pfam" id="PF13807"/>
    </source>
</evidence>
<dbReference type="RefSeq" id="WP_188938414.1">
    <property type="nucleotide sequence ID" value="NZ_BMIA01000005.1"/>
</dbReference>
<organism evidence="11 12">
    <name type="scientific">Dyadobacter endophyticus</name>
    <dbReference type="NCBI Taxonomy" id="1749036"/>
    <lineage>
        <taxon>Bacteria</taxon>
        <taxon>Pseudomonadati</taxon>
        <taxon>Bacteroidota</taxon>
        <taxon>Cytophagia</taxon>
        <taxon>Cytophagales</taxon>
        <taxon>Spirosomataceae</taxon>
        <taxon>Dyadobacter</taxon>
    </lineage>
</organism>
<dbReference type="Gene3D" id="3.40.50.300">
    <property type="entry name" value="P-loop containing nucleotide triphosphate hydrolases"/>
    <property type="match status" value="1"/>
</dbReference>
<comment type="caution">
    <text evidence="11">The sequence shown here is derived from an EMBL/GenBank/DDBJ whole genome shotgun (WGS) entry which is preliminary data.</text>
</comment>
<dbReference type="Pfam" id="PF13807">
    <property type="entry name" value="GNVR"/>
    <property type="match status" value="1"/>
</dbReference>
<feature type="domain" description="Tyrosine-protein kinase G-rich" evidence="10">
    <location>
        <begin position="431"/>
        <end position="509"/>
    </location>
</feature>
<keyword evidence="5" id="KW-0067">ATP-binding</keyword>
<evidence type="ECO:0000256" key="4">
    <source>
        <dbReference type="ARBA" id="ARBA00022741"/>
    </source>
</evidence>
<dbReference type="EMBL" id="BMIA01000005">
    <property type="protein sequence ID" value="GGH50767.1"/>
    <property type="molecule type" value="Genomic_DNA"/>
</dbReference>
<evidence type="ECO:0000256" key="2">
    <source>
        <dbReference type="ARBA" id="ARBA00022475"/>
    </source>
</evidence>
<evidence type="ECO:0000259" key="9">
    <source>
        <dbReference type="Pfam" id="PF02706"/>
    </source>
</evidence>
<keyword evidence="11" id="KW-0808">Transferase</keyword>
<dbReference type="InterPro" id="IPR050445">
    <property type="entry name" value="Bact_polysacc_biosynth/exp"/>
</dbReference>
<dbReference type="Pfam" id="PF02706">
    <property type="entry name" value="Wzz"/>
    <property type="match status" value="1"/>
</dbReference>
<proteinExistence type="predicted"/>
<protein>
    <submittedName>
        <fullName evidence="11">Tyrosine protein kinase</fullName>
    </submittedName>
</protein>
<feature type="transmembrane region" description="Helical" evidence="8">
    <location>
        <begin position="30"/>
        <end position="50"/>
    </location>
</feature>
<keyword evidence="12" id="KW-1185">Reference proteome</keyword>
<evidence type="ECO:0000256" key="3">
    <source>
        <dbReference type="ARBA" id="ARBA00022692"/>
    </source>
</evidence>
<dbReference type="InterPro" id="IPR005702">
    <property type="entry name" value="Wzc-like_C"/>
</dbReference>
<accession>A0ABQ1Z7F5</accession>
<name>A0ABQ1Z7F5_9BACT</name>
<keyword evidence="3 8" id="KW-0812">Transmembrane</keyword>
<reference evidence="12" key="1">
    <citation type="journal article" date="2019" name="Int. J. Syst. Evol. Microbiol.">
        <title>The Global Catalogue of Microorganisms (GCM) 10K type strain sequencing project: providing services to taxonomists for standard genome sequencing and annotation.</title>
        <authorList>
            <consortium name="The Broad Institute Genomics Platform"/>
            <consortium name="The Broad Institute Genome Sequencing Center for Infectious Disease"/>
            <person name="Wu L."/>
            <person name="Ma J."/>
        </authorList>
    </citation>
    <scope>NUCLEOTIDE SEQUENCE [LARGE SCALE GENOMIC DNA]</scope>
    <source>
        <strain evidence="12">CGMCC 1.15288</strain>
    </source>
</reference>
<comment type="subcellular location">
    <subcellularLocation>
        <location evidence="1">Cell membrane</location>
        <topology evidence="1">Multi-pass membrane protein</topology>
    </subcellularLocation>
</comment>
<dbReference type="NCBIfam" id="TIGR01007">
    <property type="entry name" value="eps_fam"/>
    <property type="match status" value="1"/>
</dbReference>
<evidence type="ECO:0000313" key="11">
    <source>
        <dbReference type="EMBL" id="GGH50767.1"/>
    </source>
</evidence>
<sequence length="752" mass="84401">MLAPKPPIANFTSFQDWADNPLWKAIRFRWYWFFISPCLSMLLGLAFLRYKTPYYDVTASLLVRDDSRGSDFRETALLKELGLPDATSSVENEIEILKSRTLLSQVIEDLSLTTQYFASGHLKTAELYEKTPYKVRFPGRRPAKPGIYRIGRVGGTSFTLQTPDGEYKGIFGQKLSLPNGFTVIDTTHFKPASENQYCFEISRSETVLAHYARVLNIQAPNKTACLVNLSIREILPRKGEAILKQLIARYQAASIKEKNKIADNTIDFINANLTRVSSELTGVERDIEHFRKRHQVIDLAEDSRQALQKLAINAAKEKELTIHLKIIQLLETHLHEKPATAIPSALYPQDDIFADLAGKYNEAQLSRVKALTSLTSDHPEVKTLDNAMAALRSGLLDAIQHQKRELALSIAATREYGAGFNAEIAQLPGHQRAFLSQSREQGIQQELYLFLLKKRMETAISRSANIANARVIDPPKVSPEPAYPNYQLTMLVAFLGGILAPVGMLYVRQIFNNKISSKADILQQCDTTIIGEIGQQSRSALFTKADNRSLLTEQFRSLRTNIQFVTGAHQSTVILLTSAMANEGKSFVATYLARSFALATRKVLLIDFDLRKPTLAKLLDLRPEGVTECITLGNEPLVQRCGTEHPFDFLAAGALHPGSGELMLSPKVAALISTLKKEYDYVLLDSPPVGLVADARLLGQHADMTLFIVRQHFTFIHQLANMQKACEQRQLPDLYVVLNGTRDLHRYQYNYY</sequence>
<keyword evidence="6 8" id="KW-1133">Transmembrane helix</keyword>
<dbReference type="InterPro" id="IPR003856">
    <property type="entry name" value="LPS_length_determ_N"/>
</dbReference>
<dbReference type="InterPro" id="IPR032807">
    <property type="entry name" value="GNVR"/>
</dbReference>
<evidence type="ECO:0000256" key="7">
    <source>
        <dbReference type="ARBA" id="ARBA00023136"/>
    </source>
</evidence>
<evidence type="ECO:0000256" key="8">
    <source>
        <dbReference type="SAM" id="Phobius"/>
    </source>
</evidence>
<dbReference type="SUPFAM" id="SSF52540">
    <property type="entry name" value="P-loop containing nucleoside triphosphate hydrolases"/>
    <property type="match status" value="1"/>
</dbReference>